<sequence length="267" mass="29517">MTYFSGSDDSSAAADLSLTQLQGAYQRALETAHFKAGFLARTAHELRSPLNHIISLNQLILNDLCDDPAEERELIAQSYQGAMKMLQLLDQLIQVSKLEIGRAQPQIEAFPVAQLFERVQQQVQLQVRDRGMQLQIQPFDPSLQILADCRWLTQIWVSLIESSVETVQTGAIQLGAELADLGQVCIWLQDGRSPADWHQLSQHLQNPSPVEESLVSPDSVVLPISLRILIAQSTLAAMAATLAVQPALAASREHPHLRLVCHLPLAQ</sequence>
<accession>A0ABW6ICU9</accession>
<organism evidence="7 8">
    <name type="scientific">Almyronema epifaneia S1</name>
    <dbReference type="NCBI Taxonomy" id="2991925"/>
    <lineage>
        <taxon>Bacteria</taxon>
        <taxon>Bacillati</taxon>
        <taxon>Cyanobacteriota</taxon>
        <taxon>Cyanophyceae</taxon>
        <taxon>Nodosilineales</taxon>
        <taxon>Nodosilineaceae</taxon>
        <taxon>Almyronema</taxon>
        <taxon>Almyronema epifaneia</taxon>
    </lineage>
</organism>
<name>A0ABW6ICU9_9CYAN</name>
<dbReference type="Pfam" id="PF00512">
    <property type="entry name" value="HisKA"/>
    <property type="match status" value="1"/>
</dbReference>
<dbReference type="Gene3D" id="1.10.287.130">
    <property type="match status" value="1"/>
</dbReference>
<evidence type="ECO:0000256" key="1">
    <source>
        <dbReference type="ARBA" id="ARBA00000085"/>
    </source>
</evidence>
<dbReference type="SMART" id="SM00388">
    <property type="entry name" value="HisKA"/>
    <property type="match status" value="1"/>
</dbReference>
<dbReference type="SUPFAM" id="SSF47384">
    <property type="entry name" value="Homodimeric domain of signal transducing histidine kinase"/>
    <property type="match status" value="1"/>
</dbReference>
<dbReference type="Proteomes" id="UP001600165">
    <property type="component" value="Unassembled WGS sequence"/>
</dbReference>
<comment type="caution">
    <text evidence="7">The sequence shown here is derived from an EMBL/GenBank/DDBJ whole genome shotgun (WGS) entry which is preliminary data.</text>
</comment>
<evidence type="ECO:0000259" key="6">
    <source>
        <dbReference type="PROSITE" id="PS50109"/>
    </source>
</evidence>
<dbReference type="RefSeq" id="WP_377962046.1">
    <property type="nucleotide sequence ID" value="NZ_JBHZOL010000023.1"/>
</dbReference>
<keyword evidence="3" id="KW-0808">Transferase</keyword>
<dbReference type="InterPro" id="IPR005467">
    <property type="entry name" value="His_kinase_dom"/>
</dbReference>
<dbReference type="PANTHER" id="PTHR43711:SF26">
    <property type="entry name" value="SENSOR HISTIDINE KINASE RCSC"/>
    <property type="match status" value="1"/>
</dbReference>
<keyword evidence="5" id="KW-0902">Two-component regulatory system</keyword>
<dbReference type="GO" id="GO:0016301">
    <property type="term" value="F:kinase activity"/>
    <property type="evidence" value="ECO:0007669"/>
    <property type="project" value="UniProtKB-KW"/>
</dbReference>
<evidence type="ECO:0000256" key="2">
    <source>
        <dbReference type="ARBA" id="ARBA00012438"/>
    </source>
</evidence>
<evidence type="ECO:0000256" key="4">
    <source>
        <dbReference type="ARBA" id="ARBA00022777"/>
    </source>
</evidence>
<reference evidence="7 8" key="1">
    <citation type="submission" date="2024-10" db="EMBL/GenBank/DDBJ databases">
        <authorList>
            <person name="Ratan Roy A."/>
            <person name="Morales Sandoval P.H."/>
            <person name="De Los Santos Villalobos S."/>
            <person name="Chakraborty S."/>
            <person name="Mukherjee J."/>
        </authorList>
    </citation>
    <scope>NUCLEOTIDE SEQUENCE [LARGE SCALE GENOMIC DNA]</scope>
    <source>
        <strain evidence="7 8">S1</strain>
    </source>
</reference>
<dbReference type="CDD" id="cd00082">
    <property type="entry name" value="HisKA"/>
    <property type="match status" value="1"/>
</dbReference>
<evidence type="ECO:0000256" key="5">
    <source>
        <dbReference type="ARBA" id="ARBA00023012"/>
    </source>
</evidence>
<keyword evidence="8" id="KW-1185">Reference proteome</keyword>
<dbReference type="PROSITE" id="PS50109">
    <property type="entry name" value="HIS_KIN"/>
    <property type="match status" value="1"/>
</dbReference>
<gene>
    <name evidence="7" type="ORF">ACFVKH_04155</name>
</gene>
<comment type="catalytic activity">
    <reaction evidence="1">
        <text>ATP + protein L-histidine = ADP + protein N-phospho-L-histidine.</text>
        <dbReference type="EC" id="2.7.13.3"/>
    </reaction>
</comment>
<dbReference type="InterPro" id="IPR050736">
    <property type="entry name" value="Sensor_HK_Regulatory"/>
</dbReference>
<evidence type="ECO:0000313" key="7">
    <source>
        <dbReference type="EMBL" id="MFE4105460.1"/>
    </source>
</evidence>
<evidence type="ECO:0000313" key="8">
    <source>
        <dbReference type="Proteomes" id="UP001600165"/>
    </source>
</evidence>
<evidence type="ECO:0000256" key="3">
    <source>
        <dbReference type="ARBA" id="ARBA00022679"/>
    </source>
</evidence>
<dbReference type="InterPro" id="IPR036890">
    <property type="entry name" value="HATPase_C_sf"/>
</dbReference>
<feature type="domain" description="Histidine kinase" evidence="6">
    <location>
        <begin position="41"/>
        <end position="174"/>
    </location>
</feature>
<proteinExistence type="predicted"/>
<keyword evidence="4 7" id="KW-0418">Kinase</keyword>
<protein>
    <recommendedName>
        <fullName evidence="2">histidine kinase</fullName>
        <ecNumber evidence="2">2.7.13.3</ecNumber>
    </recommendedName>
</protein>
<dbReference type="EMBL" id="JBHZOL010000023">
    <property type="protein sequence ID" value="MFE4105460.1"/>
    <property type="molecule type" value="Genomic_DNA"/>
</dbReference>
<dbReference type="EC" id="2.7.13.3" evidence="2"/>
<dbReference type="SUPFAM" id="SSF55874">
    <property type="entry name" value="ATPase domain of HSP90 chaperone/DNA topoisomerase II/histidine kinase"/>
    <property type="match status" value="1"/>
</dbReference>
<dbReference type="InterPro" id="IPR003661">
    <property type="entry name" value="HisK_dim/P_dom"/>
</dbReference>
<dbReference type="PANTHER" id="PTHR43711">
    <property type="entry name" value="TWO-COMPONENT HISTIDINE KINASE"/>
    <property type="match status" value="1"/>
</dbReference>
<dbReference type="InterPro" id="IPR036097">
    <property type="entry name" value="HisK_dim/P_sf"/>
</dbReference>